<organism evidence="2 3">
    <name type="scientific">Candidatus Magasanikbacteria bacterium CG_4_10_14_0_2_um_filter_37_12</name>
    <dbReference type="NCBI Taxonomy" id="1974637"/>
    <lineage>
        <taxon>Bacteria</taxon>
        <taxon>Candidatus Magasanikiibacteriota</taxon>
    </lineage>
</organism>
<gene>
    <name evidence="2" type="ORF">COX81_01305</name>
</gene>
<name>A0A2M7V8Q9_9BACT</name>
<protein>
    <submittedName>
        <fullName evidence="2">Uncharacterized protein</fullName>
    </submittedName>
</protein>
<reference evidence="3" key="1">
    <citation type="submission" date="2017-09" db="EMBL/GenBank/DDBJ databases">
        <title>Depth-based differentiation of microbial function through sediment-hosted aquifers and enrichment of novel symbionts in the deep terrestrial subsurface.</title>
        <authorList>
            <person name="Probst A.J."/>
            <person name="Ladd B."/>
            <person name="Jarett J.K."/>
            <person name="Geller-Mcgrath D.E."/>
            <person name="Sieber C.M.K."/>
            <person name="Emerson J.B."/>
            <person name="Anantharaman K."/>
            <person name="Thomas B.C."/>
            <person name="Malmstrom R."/>
            <person name="Stieglmeier M."/>
            <person name="Klingl A."/>
            <person name="Woyke T."/>
            <person name="Ryan C.M."/>
            <person name="Banfield J.F."/>
        </authorList>
    </citation>
    <scope>NUCLEOTIDE SEQUENCE [LARGE SCALE GENOMIC DNA]</scope>
</reference>
<proteinExistence type="predicted"/>
<evidence type="ECO:0000313" key="2">
    <source>
        <dbReference type="EMBL" id="PIZ95215.1"/>
    </source>
</evidence>
<dbReference type="AlphaFoldDB" id="A0A2M7V8Q9"/>
<feature type="transmembrane region" description="Helical" evidence="1">
    <location>
        <begin position="21"/>
        <end position="37"/>
    </location>
</feature>
<keyword evidence="1" id="KW-0472">Membrane</keyword>
<accession>A0A2M7V8Q9</accession>
<dbReference type="EMBL" id="PFPK01000017">
    <property type="protein sequence ID" value="PIZ95215.1"/>
    <property type="molecule type" value="Genomic_DNA"/>
</dbReference>
<keyword evidence="1" id="KW-1133">Transmembrane helix</keyword>
<sequence>MDMSTSLRSTKENKNFYKIKILILGIILLTLGVYYLHGIKKMPDIFVASDDESLKGHFYQYQVQFKNVAMVWANDTSRSVRMACRDNKKIHSYGAYLNELQVDCISSRLYNSIEFIVYRGIDSAYGYIYTRWRI</sequence>
<evidence type="ECO:0000313" key="3">
    <source>
        <dbReference type="Proteomes" id="UP000228568"/>
    </source>
</evidence>
<comment type="caution">
    <text evidence="2">The sequence shown here is derived from an EMBL/GenBank/DDBJ whole genome shotgun (WGS) entry which is preliminary data.</text>
</comment>
<evidence type="ECO:0000256" key="1">
    <source>
        <dbReference type="SAM" id="Phobius"/>
    </source>
</evidence>
<keyword evidence="1" id="KW-0812">Transmembrane</keyword>
<dbReference type="Proteomes" id="UP000228568">
    <property type="component" value="Unassembled WGS sequence"/>
</dbReference>